<organism evidence="11 12">
    <name type="scientific">Parvularcula bermudensis (strain ATCC BAA-594 / HTCC2503 / KCTC 12087)</name>
    <dbReference type="NCBI Taxonomy" id="314260"/>
    <lineage>
        <taxon>Bacteria</taxon>
        <taxon>Pseudomonadati</taxon>
        <taxon>Pseudomonadota</taxon>
        <taxon>Alphaproteobacteria</taxon>
        <taxon>Parvularculales</taxon>
        <taxon>Parvularculaceae</taxon>
        <taxon>Parvularcula</taxon>
    </lineage>
</organism>
<dbReference type="KEGG" id="pbr:PB2503_04587"/>
<dbReference type="InterPro" id="IPR018204">
    <property type="entry name" value="Trp_synthase_alpha_AS"/>
</dbReference>
<name>E0TF74_PARBH</name>
<comment type="function">
    <text evidence="1 9">The alpha subunit is responsible for the aldol cleavage of indoleglycerol phosphate to indole and glyceraldehyde 3-phosphate.</text>
</comment>
<evidence type="ECO:0000256" key="10">
    <source>
        <dbReference type="RuleBase" id="RU003662"/>
    </source>
</evidence>
<evidence type="ECO:0000256" key="6">
    <source>
        <dbReference type="ARBA" id="ARBA00023141"/>
    </source>
</evidence>
<evidence type="ECO:0000256" key="1">
    <source>
        <dbReference type="ARBA" id="ARBA00003365"/>
    </source>
</evidence>
<dbReference type="CDD" id="cd04724">
    <property type="entry name" value="Tryptophan_synthase_alpha"/>
    <property type="match status" value="1"/>
</dbReference>
<dbReference type="STRING" id="314260.PB2503_04587"/>
<keyword evidence="5 9" id="KW-0822">Tryptophan biosynthesis</keyword>
<accession>E0TF74</accession>
<evidence type="ECO:0000313" key="11">
    <source>
        <dbReference type="EMBL" id="ADM08992.1"/>
    </source>
</evidence>
<comment type="subunit">
    <text evidence="3 9">Tetramer of two alpha and two beta chains.</text>
</comment>
<dbReference type="PANTHER" id="PTHR43406">
    <property type="entry name" value="TRYPTOPHAN SYNTHASE, ALPHA CHAIN"/>
    <property type="match status" value="1"/>
</dbReference>
<dbReference type="GO" id="GO:0005829">
    <property type="term" value="C:cytosol"/>
    <property type="evidence" value="ECO:0007669"/>
    <property type="project" value="TreeGrafter"/>
</dbReference>
<protein>
    <recommendedName>
        <fullName evidence="9">Tryptophan synthase alpha chain</fullName>
        <ecNumber evidence="9">4.2.1.20</ecNumber>
    </recommendedName>
</protein>
<feature type="active site" description="Proton acceptor" evidence="9">
    <location>
        <position position="49"/>
    </location>
</feature>
<dbReference type="HOGENOM" id="CLU_016734_0_0_5"/>
<dbReference type="Pfam" id="PF00290">
    <property type="entry name" value="Trp_syntA"/>
    <property type="match status" value="1"/>
</dbReference>
<dbReference type="Gene3D" id="3.20.20.70">
    <property type="entry name" value="Aldolase class I"/>
    <property type="match status" value="1"/>
</dbReference>
<dbReference type="InterPro" id="IPR002028">
    <property type="entry name" value="Trp_synthase_suA"/>
</dbReference>
<gene>
    <name evidence="9" type="primary">trpA</name>
    <name evidence="11" type="ordered locus">PB2503_04587</name>
</gene>
<dbReference type="HAMAP" id="MF_00131">
    <property type="entry name" value="Trp_synth_alpha"/>
    <property type="match status" value="1"/>
</dbReference>
<reference evidence="12" key="1">
    <citation type="submission" date="2010-08" db="EMBL/GenBank/DDBJ databases">
        <title>Genome sequence of Parvularcula bermudensis HTCC2503.</title>
        <authorList>
            <person name="Kang D.-M."/>
            <person name="Oh H.-M."/>
            <person name="Cho J.-C."/>
        </authorList>
    </citation>
    <scope>NUCLEOTIDE SEQUENCE [LARGE SCALE GENOMIC DNA]</scope>
    <source>
        <strain evidence="12">ATCC BAA-594 / HTCC2503 / KCTC 12087</strain>
    </source>
</reference>
<evidence type="ECO:0000256" key="3">
    <source>
        <dbReference type="ARBA" id="ARBA00011270"/>
    </source>
</evidence>
<comment type="similarity">
    <text evidence="9 10">Belongs to the TrpA family.</text>
</comment>
<evidence type="ECO:0000256" key="2">
    <source>
        <dbReference type="ARBA" id="ARBA00004733"/>
    </source>
</evidence>
<dbReference type="SUPFAM" id="SSF51366">
    <property type="entry name" value="Ribulose-phoshate binding barrel"/>
    <property type="match status" value="1"/>
</dbReference>
<dbReference type="InterPro" id="IPR013785">
    <property type="entry name" value="Aldolase_TIM"/>
</dbReference>
<dbReference type="NCBIfam" id="TIGR00262">
    <property type="entry name" value="trpA"/>
    <property type="match status" value="1"/>
</dbReference>
<dbReference type="eggNOG" id="COG0159">
    <property type="taxonomic scope" value="Bacteria"/>
</dbReference>
<dbReference type="UniPathway" id="UPA00035">
    <property type="reaction ID" value="UER00044"/>
</dbReference>
<dbReference type="Proteomes" id="UP000001302">
    <property type="component" value="Chromosome"/>
</dbReference>
<dbReference type="FunFam" id="3.20.20.70:FF:000037">
    <property type="entry name" value="Tryptophan synthase alpha chain"/>
    <property type="match status" value="1"/>
</dbReference>
<dbReference type="InterPro" id="IPR011060">
    <property type="entry name" value="RibuloseP-bd_barrel"/>
</dbReference>
<dbReference type="PROSITE" id="PS00167">
    <property type="entry name" value="TRP_SYNTHASE_ALPHA"/>
    <property type="match status" value="1"/>
</dbReference>
<reference evidence="11 12" key="2">
    <citation type="journal article" date="2011" name="J. Bacteriol.">
        <title>Complete genome sequence of strain HTCC2503T of Parvularcula bermudensis, the type species of the order "Parvularculales" in the class Alphaproteobacteria.</title>
        <authorList>
            <person name="Oh H.M."/>
            <person name="Kang I."/>
            <person name="Vergin K.L."/>
            <person name="Kang D."/>
            <person name="Rhee K.H."/>
            <person name="Giovannoni S.J."/>
            <person name="Cho J.C."/>
        </authorList>
    </citation>
    <scope>NUCLEOTIDE SEQUENCE [LARGE SCALE GENOMIC DNA]</scope>
    <source>
        <strain evidence="12">ATCC BAA-594 / HTCC2503 / KCTC 12087</strain>
    </source>
</reference>
<evidence type="ECO:0000256" key="5">
    <source>
        <dbReference type="ARBA" id="ARBA00022822"/>
    </source>
</evidence>
<evidence type="ECO:0000256" key="7">
    <source>
        <dbReference type="ARBA" id="ARBA00023239"/>
    </source>
</evidence>
<evidence type="ECO:0000256" key="9">
    <source>
        <dbReference type="HAMAP-Rule" id="MF_00131"/>
    </source>
</evidence>
<keyword evidence="7 9" id="KW-0456">Lyase</keyword>
<comment type="catalytic activity">
    <reaction evidence="8 9">
        <text>(1S,2R)-1-C-(indol-3-yl)glycerol 3-phosphate + L-serine = D-glyceraldehyde 3-phosphate + L-tryptophan + H2O</text>
        <dbReference type="Rhea" id="RHEA:10532"/>
        <dbReference type="ChEBI" id="CHEBI:15377"/>
        <dbReference type="ChEBI" id="CHEBI:33384"/>
        <dbReference type="ChEBI" id="CHEBI:57912"/>
        <dbReference type="ChEBI" id="CHEBI:58866"/>
        <dbReference type="ChEBI" id="CHEBI:59776"/>
        <dbReference type="EC" id="4.2.1.20"/>
    </reaction>
</comment>
<dbReference type="EC" id="4.2.1.20" evidence="9"/>
<keyword evidence="12" id="KW-1185">Reference proteome</keyword>
<proteinExistence type="inferred from homology"/>
<evidence type="ECO:0000256" key="8">
    <source>
        <dbReference type="ARBA" id="ARBA00049047"/>
    </source>
</evidence>
<comment type="pathway">
    <text evidence="2 9">Amino-acid biosynthesis; L-tryptophan biosynthesis; L-tryptophan from chorismate: step 5/5.</text>
</comment>
<dbReference type="GO" id="GO:0004834">
    <property type="term" value="F:tryptophan synthase activity"/>
    <property type="evidence" value="ECO:0007669"/>
    <property type="project" value="UniProtKB-UniRule"/>
</dbReference>
<keyword evidence="6 9" id="KW-0057">Aromatic amino acid biosynthesis</keyword>
<feature type="active site" description="Proton acceptor" evidence="9">
    <location>
        <position position="60"/>
    </location>
</feature>
<dbReference type="RefSeq" id="WP_013299966.1">
    <property type="nucleotide sequence ID" value="NC_014414.1"/>
</dbReference>
<sequence length="275" mass="29589">MSRLSDTFDALSREGRAAFIPFIMGGDPDFDTCRQLLDALPAAGADIIEIGVPFTDPMADGPAIQRAGQRALAGGQTLSKTLELVRSFRLKDDRTPLVLMGYYNPFYRFGIDRFLTAATEAGVDGLIIVDLPPEEDEEFCKPAKEAGLDFIRLATPTTDDARLPAVLSHASGFVYYVSVAGVTGGKTGEEASVERAVSRLKARSGLPVAVGFGVRTPERAATIAQTADAVVVGSALVEIIEAHRHDPCRVMDETIAFTRRLADSIKTARSERVSR</sequence>
<evidence type="ECO:0000256" key="4">
    <source>
        <dbReference type="ARBA" id="ARBA00022605"/>
    </source>
</evidence>
<keyword evidence="4 9" id="KW-0028">Amino-acid biosynthesis</keyword>
<dbReference type="OrthoDB" id="9804578at2"/>
<evidence type="ECO:0000313" key="12">
    <source>
        <dbReference type="Proteomes" id="UP000001302"/>
    </source>
</evidence>
<dbReference type="AlphaFoldDB" id="E0TF74"/>
<dbReference type="PANTHER" id="PTHR43406:SF1">
    <property type="entry name" value="TRYPTOPHAN SYNTHASE ALPHA CHAIN, CHLOROPLASTIC"/>
    <property type="match status" value="1"/>
</dbReference>
<dbReference type="EMBL" id="CP002156">
    <property type="protein sequence ID" value="ADM08992.1"/>
    <property type="molecule type" value="Genomic_DNA"/>
</dbReference>